<gene>
    <name evidence="1" type="ORF">FAA86_02790</name>
</gene>
<evidence type="ECO:0000313" key="1">
    <source>
        <dbReference type="EMBL" id="THV39306.1"/>
    </source>
</evidence>
<dbReference type="Pfam" id="PF10983">
    <property type="entry name" value="DUF2793"/>
    <property type="match status" value="1"/>
</dbReference>
<accession>A0A4V6T6N4</accession>
<comment type="caution">
    <text evidence="1">The sequence shown here is derived from an EMBL/GenBank/DDBJ whole genome shotgun (WGS) entry which is preliminary data.</text>
</comment>
<dbReference type="EMBL" id="STGU01000001">
    <property type="protein sequence ID" value="THV39306.1"/>
    <property type="molecule type" value="Genomic_DNA"/>
</dbReference>
<dbReference type="RefSeq" id="WP_136538241.1">
    <property type="nucleotide sequence ID" value="NZ_STGU01000001.1"/>
</dbReference>
<proteinExistence type="predicted"/>
<organism evidence="1 2">
    <name type="scientific">Rhizobium rosettiformans W3</name>
    <dbReference type="NCBI Taxonomy" id="538378"/>
    <lineage>
        <taxon>Bacteria</taxon>
        <taxon>Pseudomonadati</taxon>
        <taxon>Pseudomonadota</taxon>
        <taxon>Alphaproteobacteria</taxon>
        <taxon>Hyphomicrobiales</taxon>
        <taxon>Rhizobiaceae</taxon>
        <taxon>Rhizobium/Agrobacterium group</taxon>
        <taxon>Rhizobium</taxon>
    </lineage>
</organism>
<name>A0A4V6T6N4_9HYPH</name>
<protein>
    <submittedName>
        <fullName evidence="1">DUF2793 domain-containing protein</fullName>
    </submittedName>
</protein>
<dbReference type="Proteomes" id="UP000307378">
    <property type="component" value="Unassembled WGS sequence"/>
</dbReference>
<dbReference type="InterPro" id="IPR021251">
    <property type="entry name" value="DUF2793"/>
</dbReference>
<sequence length="341" mass="36132">MSDTTANLALPFILPAQAQKHVTHNEALQRLDALVQMVVATSATNPPAEPAEGEVHWVIAPATGLWTGHAGTLALFQDGVWVFIAPKPGWSAVFLEEERLKLYDGTDWIDTPLPDAARFDRLGIAADADSYNRLSVSSPATLLNHAGDSHRLTVNKSGTSETASLIFQSNWQGRAEMGLAGEDRFSLKVNGDVTGWRQAISVTPEGYVRQDQRPLARAALNTVTLTPVAGSFTGFDTLHLSGGDVSLGSLLSSGNGRPLIVPTSGLYLLSLSVRAISTGTHTVHVSRNGTADVLSHIGGAGSSSSVGLVWLDAGDALTLRHLGTIQYEFGYGKTELCLALL</sequence>
<reference evidence="1 2" key="1">
    <citation type="submission" date="2019-04" db="EMBL/GenBank/DDBJ databases">
        <title>genome sequence of strain W3.</title>
        <authorList>
            <person name="Gao J."/>
            <person name="Sun J."/>
        </authorList>
    </citation>
    <scope>NUCLEOTIDE SEQUENCE [LARGE SCALE GENOMIC DNA]</scope>
    <source>
        <strain evidence="1 2">W3</strain>
    </source>
</reference>
<evidence type="ECO:0000313" key="2">
    <source>
        <dbReference type="Proteomes" id="UP000307378"/>
    </source>
</evidence>
<dbReference type="AlphaFoldDB" id="A0A4V6T6N4"/>